<evidence type="ECO:0000313" key="4">
    <source>
        <dbReference type="EMBL" id="TXK13433.1"/>
    </source>
</evidence>
<feature type="compositionally biased region" description="Low complexity" evidence="1">
    <location>
        <begin position="108"/>
        <end position="120"/>
    </location>
</feature>
<dbReference type="InterPro" id="IPR019692">
    <property type="entry name" value="CFP-6_PH"/>
</dbReference>
<dbReference type="AlphaFoldDB" id="A0A5C8I6A8"/>
<feature type="domain" description="Low molecular weight protein antigen 6 PH" evidence="3">
    <location>
        <begin position="60"/>
        <end position="126"/>
    </location>
</feature>
<evidence type="ECO:0000256" key="1">
    <source>
        <dbReference type="SAM" id="MobiDB-lite"/>
    </source>
</evidence>
<feature type="transmembrane region" description="Helical" evidence="2">
    <location>
        <begin position="12"/>
        <end position="31"/>
    </location>
</feature>
<gene>
    <name evidence="4" type="ORF">FVP77_08545</name>
</gene>
<proteinExistence type="predicted"/>
<dbReference type="Proteomes" id="UP000321034">
    <property type="component" value="Unassembled WGS sequence"/>
</dbReference>
<name>A0A5C8I6A8_9MICO</name>
<feature type="region of interest" description="Disordered" evidence="1">
    <location>
        <begin position="108"/>
        <end position="144"/>
    </location>
</feature>
<dbReference type="Pfam" id="PF10756">
    <property type="entry name" value="bPH_6"/>
    <property type="match status" value="1"/>
</dbReference>
<organism evidence="4 5">
    <name type="scientific">Microbacterium hatanonis</name>
    <dbReference type="NCBI Taxonomy" id="404366"/>
    <lineage>
        <taxon>Bacteria</taxon>
        <taxon>Bacillati</taxon>
        <taxon>Actinomycetota</taxon>
        <taxon>Actinomycetes</taxon>
        <taxon>Micrococcales</taxon>
        <taxon>Microbacteriaceae</taxon>
        <taxon>Microbacterium</taxon>
    </lineage>
</organism>
<accession>A0A5C8I6A8</accession>
<feature type="transmembrane region" description="Helical" evidence="2">
    <location>
        <begin position="179"/>
        <end position="198"/>
    </location>
</feature>
<evidence type="ECO:0000256" key="2">
    <source>
        <dbReference type="SAM" id="Phobius"/>
    </source>
</evidence>
<evidence type="ECO:0000259" key="3">
    <source>
        <dbReference type="Pfam" id="PF10756"/>
    </source>
</evidence>
<reference evidence="4 5" key="1">
    <citation type="submission" date="2019-08" db="EMBL/GenBank/DDBJ databases">
        <authorList>
            <person name="Dong K."/>
        </authorList>
    </citation>
    <scope>NUCLEOTIDE SEQUENCE [LARGE SCALE GENOMIC DNA]</scope>
    <source>
        <strain evidence="4 5">JCM14558</strain>
    </source>
</reference>
<dbReference type="RefSeq" id="WP_147894087.1">
    <property type="nucleotide sequence ID" value="NZ_BAAANR010000001.1"/>
</dbReference>
<dbReference type="OrthoDB" id="5148800at2"/>
<dbReference type="EMBL" id="VRSV01000001">
    <property type="protein sequence ID" value="TXK13433.1"/>
    <property type="molecule type" value="Genomic_DNA"/>
</dbReference>
<keyword evidence="2" id="KW-1133">Transmembrane helix</keyword>
<evidence type="ECO:0000313" key="5">
    <source>
        <dbReference type="Proteomes" id="UP000321034"/>
    </source>
</evidence>
<sequence length="199" mass="20798">MAETVFRSTFNRVLSYVAWALLAVAIVITLVTPGGLAIAPAVALGCAGGAALIWALLWAPYLGVDDGGVTVVNVFTRYRVPWEALIHLDTQYALTLHTPNRRVRATAAPAPGSLSSLRAARSQRRRGGDTAGVRPGDLPGTDSGDAADLVLTRWHDRRDRGLIETGLAEGIAVRPHPRVSAVAAVALGILALAGAALLV</sequence>
<keyword evidence="2" id="KW-0812">Transmembrane</keyword>
<comment type="caution">
    <text evidence="4">The sequence shown here is derived from an EMBL/GenBank/DDBJ whole genome shotgun (WGS) entry which is preliminary data.</text>
</comment>
<keyword evidence="5" id="KW-1185">Reference proteome</keyword>
<keyword evidence="2" id="KW-0472">Membrane</keyword>
<feature type="transmembrane region" description="Helical" evidence="2">
    <location>
        <begin position="37"/>
        <end position="57"/>
    </location>
</feature>
<protein>
    <submittedName>
        <fullName evidence="4">PH domain-containing protein</fullName>
    </submittedName>
</protein>